<evidence type="ECO:0000256" key="3">
    <source>
        <dbReference type="ARBA" id="ARBA00022840"/>
    </source>
</evidence>
<keyword evidence="3" id="KW-0067">ATP-binding</keyword>
<dbReference type="SUPFAM" id="SSF52540">
    <property type="entry name" value="P-loop containing nucleoside triphosphate hydrolases"/>
    <property type="match status" value="1"/>
</dbReference>
<dbReference type="PROSITE" id="PS00662">
    <property type="entry name" value="T2SP_E"/>
    <property type="match status" value="1"/>
</dbReference>
<dbReference type="InterPro" id="IPR001482">
    <property type="entry name" value="T2SS/T4SS_dom"/>
</dbReference>
<accession>A0A376NUP7</accession>
<evidence type="ECO:0000313" key="5">
    <source>
        <dbReference type="EMBL" id="STH69925.1"/>
    </source>
</evidence>
<sequence length="221" mass="24318">MQELNNHSRNILTVEDPIEYMIEGSGQTQVNTRVGMTFARGLRAILRQDPDVVMVGEIRDTETAEIAVQASLTGHLVLSTLHTNTAVGAITRLQDMGVEPFLLSSSLTGVMAQRLVRTLCPDCRQAAPATDEEKRLLGITDARTVTLYHPQGCPACNHKGFRGRTAIHELIVVDATLRDLIHRQAGELELERYVDNTLRVSAATALRKCSPEKPLSMKFCG</sequence>
<evidence type="ECO:0000259" key="4">
    <source>
        <dbReference type="PROSITE" id="PS00662"/>
    </source>
</evidence>
<dbReference type="GO" id="GO:0005524">
    <property type="term" value="F:ATP binding"/>
    <property type="evidence" value="ECO:0007669"/>
    <property type="project" value="UniProtKB-KW"/>
</dbReference>
<gene>
    <name evidence="5" type="primary">gspE_1</name>
    <name evidence="5" type="ORF">NCTC11341_01464</name>
</gene>
<protein>
    <submittedName>
        <fullName evidence="5">Type II secretion system protein E</fullName>
    </submittedName>
</protein>
<reference evidence="5 6" key="1">
    <citation type="submission" date="2018-06" db="EMBL/GenBank/DDBJ databases">
        <authorList>
            <consortium name="Pathogen Informatics"/>
            <person name="Doyle S."/>
        </authorList>
    </citation>
    <scope>NUCLEOTIDE SEQUENCE [LARGE SCALE GENOMIC DNA]</scope>
    <source>
        <strain evidence="5 6">NCTC11341</strain>
    </source>
</reference>
<organism evidence="5 6">
    <name type="scientific">Escherichia coli</name>
    <dbReference type="NCBI Taxonomy" id="562"/>
    <lineage>
        <taxon>Bacteria</taxon>
        <taxon>Pseudomonadati</taxon>
        <taxon>Pseudomonadota</taxon>
        <taxon>Gammaproteobacteria</taxon>
        <taxon>Enterobacterales</taxon>
        <taxon>Enterobacteriaceae</taxon>
        <taxon>Escherichia</taxon>
    </lineage>
</organism>
<dbReference type="AlphaFoldDB" id="A0A376NUP7"/>
<dbReference type="EMBL" id="UGBT01000002">
    <property type="protein sequence ID" value="STH69925.1"/>
    <property type="molecule type" value="Genomic_DNA"/>
</dbReference>
<evidence type="ECO:0000256" key="1">
    <source>
        <dbReference type="ARBA" id="ARBA00006611"/>
    </source>
</evidence>
<proteinExistence type="inferred from homology"/>
<dbReference type="InterPro" id="IPR027417">
    <property type="entry name" value="P-loop_NTPase"/>
</dbReference>
<name>A0A376NUP7_ECOLX</name>
<dbReference type="GO" id="GO:0015627">
    <property type="term" value="C:type II protein secretion system complex"/>
    <property type="evidence" value="ECO:0007669"/>
    <property type="project" value="TreeGrafter"/>
</dbReference>
<dbReference type="Proteomes" id="UP000254428">
    <property type="component" value="Unassembled WGS sequence"/>
</dbReference>
<dbReference type="GO" id="GO:0016887">
    <property type="term" value="F:ATP hydrolysis activity"/>
    <property type="evidence" value="ECO:0007669"/>
    <property type="project" value="TreeGrafter"/>
</dbReference>
<dbReference type="PANTHER" id="PTHR30258:SF27">
    <property type="entry name" value="BACTERIOPHAGE ADSORPTION PROTEIN B-RELATED"/>
    <property type="match status" value="1"/>
</dbReference>
<evidence type="ECO:0000313" key="6">
    <source>
        <dbReference type="Proteomes" id="UP000254428"/>
    </source>
</evidence>
<feature type="domain" description="Bacterial type II secretion system protein E" evidence="4">
    <location>
        <begin position="46"/>
        <end position="60"/>
    </location>
</feature>
<dbReference type="GO" id="GO:0015628">
    <property type="term" value="P:protein secretion by the type II secretion system"/>
    <property type="evidence" value="ECO:0007669"/>
    <property type="project" value="TreeGrafter"/>
</dbReference>
<dbReference type="Pfam" id="PF00437">
    <property type="entry name" value="T2SSE"/>
    <property type="match status" value="1"/>
</dbReference>
<evidence type="ECO:0000256" key="2">
    <source>
        <dbReference type="ARBA" id="ARBA00022741"/>
    </source>
</evidence>
<dbReference type="PANTHER" id="PTHR30258">
    <property type="entry name" value="TYPE II SECRETION SYSTEM PROTEIN GSPE-RELATED"/>
    <property type="match status" value="1"/>
</dbReference>
<dbReference type="CDD" id="cd01129">
    <property type="entry name" value="PulE-GspE-like"/>
    <property type="match status" value="1"/>
</dbReference>
<keyword evidence="2" id="KW-0547">Nucleotide-binding</keyword>
<dbReference type="Gene3D" id="3.40.50.300">
    <property type="entry name" value="P-loop containing nucleotide triphosphate hydrolases"/>
    <property type="match status" value="1"/>
</dbReference>
<comment type="similarity">
    <text evidence="1">Belongs to the GSP E family.</text>
</comment>
<dbReference type="GO" id="GO:0005886">
    <property type="term" value="C:plasma membrane"/>
    <property type="evidence" value="ECO:0007669"/>
    <property type="project" value="TreeGrafter"/>
</dbReference>